<dbReference type="RefSeq" id="WP_331633140.1">
    <property type="nucleotide sequence ID" value="NZ_JBAWKC010000001.1"/>
</dbReference>
<dbReference type="Proteomes" id="UP001610104">
    <property type="component" value="Unassembled WGS sequence"/>
</dbReference>
<evidence type="ECO:0000313" key="1">
    <source>
        <dbReference type="EMBL" id="MFH6767945.1"/>
    </source>
</evidence>
<sequence>MGRPATKPAELRDGYYIEIRNRNSNSGVKIRRDNSDQMYRAAKEYERSKDVIILGKYKNGKLVESA</sequence>
<evidence type="ECO:0008006" key="3">
    <source>
        <dbReference type="Google" id="ProtNLM"/>
    </source>
</evidence>
<keyword evidence="2" id="KW-1185">Reference proteome</keyword>
<proteinExistence type="predicted"/>
<comment type="caution">
    <text evidence="1">The sequence shown here is derived from an EMBL/GenBank/DDBJ whole genome shotgun (WGS) entry which is preliminary data.</text>
</comment>
<evidence type="ECO:0000313" key="2">
    <source>
        <dbReference type="Proteomes" id="UP001610104"/>
    </source>
</evidence>
<protein>
    <recommendedName>
        <fullName evidence="3">DUF2188 domain-containing protein</fullName>
    </recommendedName>
</protein>
<name>A0ABW7MMS3_9FLAO</name>
<dbReference type="EMBL" id="JBAWKC010000001">
    <property type="protein sequence ID" value="MFH6767945.1"/>
    <property type="molecule type" value="Genomic_DNA"/>
</dbReference>
<organism evidence="1 2">
    <name type="scientific">Gaetbulibacter aquiaggeris</name>
    <dbReference type="NCBI Taxonomy" id="1735373"/>
    <lineage>
        <taxon>Bacteria</taxon>
        <taxon>Pseudomonadati</taxon>
        <taxon>Bacteroidota</taxon>
        <taxon>Flavobacteriia</taxon>
        <taxon>Flavobacteriales</taxon>
        <taxon>Flavobacteriaceae</taxon>
        <taxon>Gaetbulibacter</taxon>
    </lineage>
</organism>
<reference evidence="1 2" key="1">
    <citation type="submission" date="2024-02" db="EMBL/GenBank/DDBJ databases">
        <title>A Gaetbulibacter species isolated from tidal flats and genomic insights of their niches.</title>
        <authorList>
            <person name="Ye Y."/>
        </authorList>
    </citation>
    <scope>NUCLEOTIDE SEQUENCE [LARGE SCALE GENOMIC DNA]</scope>
    <source>
        <strain evidence="1 2">KEM-8</strain>
    </source>
</reference>
<accession>A0ABW7MMS3</accession>
<gene>
    <name evidence="1" type="ORF">V8G56_04285</name>
</gene>